<keyword evidence="3" id="KW-1185">Reference proteome</keyword>
<dbReference type="InterPro" id="IPR001447">
    <property type="entry name" value="Arylamine_N-AcTrfase"/>
</dbReference>
<evidence type="ECO:0000313" key="2">
    <source>
        <dbReference type="EMBL" id="KAG7160983.1"/>
    </source>
</evidence>
<evidence type="ECO:0000256" key="1">
    <source>
        <dbReference type="SAM" id="MobiDB-lite"/>
    </source>
</evidence>
<gene>
    <name evidence="2" type="ORF">Hamer_G007772</name>
</gene>
<dbReference type="PANTHER" id="PTHR11786">
    <property type="entry name" value="N-HYDROXYARYLAMINE O-ACETYLTRANSFERASE"/>
    <property type="match status" value="1"/>
</dbReference>
<proteinExistence type="predicted"/>
<dbReference type="Pfam" id="PF00797">
    <property type="entry name" value="Acetyltransf_2"/>
    <property type="match status" value="1"/>
</dbReference>
<sequence length="320" mass="36319">MVQLLERYKALEFLERVGVVDGEALLTRDPLAFINTLIPAFLIHVPFQCVSLVAQTKEEHHVPSLEEVVEMILSLEGGLCYSLNTFMCILLRTLHLDAHVLKGSYTSSRLEHNHILVLVKDLRHPGDEHIIDVGCGYPLQEAVAVNSLPVTYYYSGLEYKYCRKGELVLRLHRRGDTNPDKEQAVMVGEWRQIFHFTLTPVQYDFFLPHMASVYVDEKSHFMQSILAARFPTADTVLTEEHSGDTSSSIRKSNPAKEDNSGKILMAFKDQILMLGPFNAIVTTEVSLEEWATKIKNYFPTIPPAKVDLAVRNRILNKSLH</sequence>
<dbReference type="GO" id="GO:0016407">
    <property type="term" value="F:acetyltransferase activity"/>
    <property type="evidence" value="ECO:0007669"/>
    <property type="project" value="InterPro"/>
</dbReference>
<comment type="caution">
    <text evidence="2">The sequence shown here is derived from an EMBL/GenBank/DDBJ whole genome shotgun (WGS) entry which is preliminary data.</text>
</comment>
<evidence type="ECO:0000313" key="3">
    <source>
        <dbReference type="Proteomes" id="UP000747542"/>
    </source>
</evidence>
<dbReference type="EMBL" id="JAHLQT010030594">
    <property type="protein sequence ID" value="KAG7160983.1"/>
    <property type="molecule type" value="Genomic_DNA"/>
</dbReference>
<name>A0A8J5JRZ7_HOMAM</name>
<organism evidence="2 3">
    <name type="scientific">Homarus americanus</name>
    <name type="common">American lobster</name>
    <dbReference type="NCBI Taxonomy" id="6706"/>
    <lineage>
        <taxon>Eukaryota</taxon>
        <taxon>Metazoa</taxon>
        <taxon>Ecdysozoa</taxon>
        <taxon>Arthropoda</taxon>
        <taxon>Crustacea</taxon>
        <taxon>Multicrustacea</taxon>
        <taxon>Malacostraca</taxon>
        <taxon>Eumalacostraca</taxon>
        <taxon>Eucarida</taxon>
        <taxon>Decapoda</taxon>
        <taxon>Pleocyemata</taxon>
        <taxon>Astacidea</taxon>
        <taxon>Nephropoidea</taxon>
        <taxon>Nephropidae</taxon>
        <taxon>Homarus</taxon>
    </lineage>
</organism>
<reference evidence="2" key="1">
    <citation type="journal article" date="2021" name="Sci. Adv.">
        <title>The American lobster genome reveals insights on longevity, neural, and immune adaptations.</title>
        <authorList>
            <person name="Polinski J.M."/>
            <person name="Zimin A.V."/>
            <person name="Clark K.F."/>
            <person name="Kohn A.B."/>
            <person name="Sadowski N."/>
            <person name="Timp W."/>
            <person name="Ptitsyn A."/>
            <person name="Khanna P."/>
            <person name="Romanova D.Y."/>
            <person name="Williams P."/>
            <person name="Greenwood S.J."/>
            <person name="Moroz L.L."/>
            <person name="Walt D.R."/>
            <person name="Bodnar A.G."/>
        </authorList>
    </citation>
    <scope>NUCLEOTIDE SEQUENCE</scope>
    <source>
        <strain evidence="2">GMGI-L3</strain>
    </source>
</reference>
<feature type="region of interest" description="Disordered" evidence="1">
    <location>
        <begin position="237"/>
        <end position="256"/>
    </location>
</feature>
<protein>
    <submittedName>
        <fullName evidence="2">Putative N-acetyltransferase-containing protein</fullName>
    </submittedName>
</protein>
<dbReference type="AlphaFoldDB" id="A0A8J5JRZ7"/>
<accession>A0A8J5JRZ7</accession>
<dbReference type="Proteomes" id="UP000747542">
    <property type="component" value="Unassembled WGS sequence"/>
</dbReference>
<dbReference type="PANTHER" id="PTHR11786:SF0">
    <property type="entry name" value="ARYLAMINE N-ACETYLTRANSFERASE 4-RELATED"/>
    <property type="match status" value="1"/>
</dbReference>
<dbReference type="OrthoDB" id="6358066at2759"/>